<dbReference type="AlphaFoldDB" id="A0A0D0Q9S9"/>
<evidence type="ECO:0000256" key="9">
    <source>
        <dbReference type="SAM" id="Phobius"/>
    </source>
</evidence>
<dbReference type="RefSeq" id="WP_018302399.1">
    <property type="nucleotide sequence ID" value="NZ_KB902284.1"/>
</dbReference>
<dbReference type="PANTHER" id="PTHR30576">
    <property type="entry name" value="COLANIC BIOSYNTHESIS UDP-GLUCOSE LIPID CARRIER TRANSFERASE"/>
    <property type="match status" value="1"/>
</dbReference>
<dbReference type="STRING" id="1123501.Wenmar_03733"/>
<dbReference type="GO" id="GO:0016780">
    <property type="term" value="F:phosphotransferase activity, for other substituted phosphate groups"/>
    <property type="evidence" value="ECO:0007669"/>
    <property type="project" value="TreeGrafter"/>
</dbReference>
<proteinExistence type="inferred from homology"/>
<keyword evidence="3" id="KW-1003">Cell membrane</keyword>
<dbReference type="GO" id="GO:0005886">
    <property type="term" value="C:plasma membrane"/>
    <property type="evidence" value="ECO:0007669"/>
    <property type="project" value="UniProtKB-SubCell"/>
</dbReference>
<protein>
    <submittedName>
        <fullName evidence="11">Sugar transferase involved in lipopolysaccharide synthesis</fullName>
    </submittedName>
</protein>
<feature type="domain" description="Bacterial sugar transferase" evidence="10">
    <location>
        <begin position="28"/>
        <end position="218"/>
    </location>
</feature>
<keyword evidence="12" id="KW-1185">Reference proteome</keyword>
<keyword evidence="8" id="KW-0270">Exopolysaccharide synthesis</keyword>
<evidence type="ECO:0000256" key="7">
    <source>
        <dbReference type="ARBA" id="ARBA00023136"/>
    </source>
</evidence>
<dbReference type="InterPro" id="IPR003362">
    <property type="entry name" value="Bact_transf"/>
</dbReference>
<dbReference type="Proteomes" id="UP000035100">
    <property type="component" value="Unassembled WGS sequence"/>
</dbReference>
<evidence type="ECO:0000256" key="4">
    <source>
        <dbReference type="ARBA" id="ARBA00022679"/>
    </source>
</evidence>
<dbReference type="OrthoDB" id="9808602at2"/>
<evidence type="ECO:0000256" key="5">
    <source>
        <dbReference type="ARBA" id="ARBA00022692"/>
    </source>
</evidence>
<comment type="similarity">
    <text evidence="2">Belongs to the bacterial sugar transferase family.</text>
</comment>
<dbReference type="PANTHER" id="PTHR30576:SF4">
    <property type="entry name" value="UNDECAPRENYL-PHOSPHATE GALACTOSE PHOSPHOTRANSFERASE"/>
    <property type="match status" value="1"/>
</dbReference>
<name>A0A0D0Q9S9_9RHOB</name>
<evidence type="ECO:0000256" key="8">
    <source>
        <dbReference type="ARBA" id="ARBA00023169"/>
    </source>
</evidence>
<dbReference type="Pfam" id="PF02397">
    <property type="entry name" value="Bac_transf"/>
    <property type="match status" value="1"/>
</dbReference>
<dbReference type="PATRIC" id="fig|1123501.6.peg.3860"/>
<evidence type="ECO:0000256" key="1">
    <source>
        <dbReference type="ARBA" id="ARBA00004236"/>
    </source>
</evidence>
<keyword evidence="4 11" id="KW-0808">Transferase</keyword>
<gene>
    <name evidence="11" type="ORF">Wenmar_03733</name>
</gene>
<dbReference type="eggNOG" id="COG2148">
    <property type="taxonomic scope" value="Bacteria"/>
</dbReference>
<evidence type="ECO:0000313" key="11">
    <source>
        <dbReference type="EMBL" id="KIQ67773.1"/>
    </source>
</evidence>
<keyword evidence="6 9" id="KW-1133">Transmembrane helix</keyword>
<organism evidence="11 12">
    <name type="scientific">Wenxinia marina DSM 24838</name>
    <dbReference type="NCBI Taxonomy" id="1123501"/>
    <lineage>
        <taxon>Bacteria</taxon>
        <taxon>Pseudomonadati</taxon>
        <taxon>Pseudomonadota</taxon>
        <taxon>Alphaproteobacteria</taxon>
        <taxon>Rhodobacterales</taxon>
        <taxon>Roseobacteraceae</taxon>
        <taxon>Wenxinia</taxon>
    </lineage>
</organism>
<sequence length="223" mass="25084">MTEAAVNGRTGVPVPPPCARDAWSGRAKRTFDLVLCLMLCLPIALLVAALFLLARLDGGPGFFGHRRVGRDGREFVCWKIRTMVPDAEARLTDYLAENPDARMEWARDFKLTDDPRVTRIGRVLRETSLDELPQIWNVLRGDMSFVGPRPVTAAELDRYRGCEACYLSHRPGMTGLWQISGRNDLDYGSRIRLDMEYSHSHGLVQDVRIILRTCGAVLARTGR</sequence>
<evidence type="ECO:0000256" key="3">
    <source>
        <dbReference type="ARBA" id="ARBA00022475"/>
    </source>
</evidence>
<keyword evidence="7 9" id="KW-0472">Membrane</keyword>
<evidence type="ECO:0000256" key="6">
    <source>
        <dbReference type="ARBA" id="ARBA00022989"/>
    </source>
</evidence>
<evidence type="ECO:0000313" key="12">
    <source>
        <dbReference type="Proteomes" id="UP000035100"/>
    </source>
</evidence>
<evidence type="ECO:0000256" key="2">
    <source>
        <dbReference type="ARBA" id="ARBA00006464"/>
    </source>
</evidence>
<keyword evidence="5 9" id="KW-0812">Transmembrane</keyword>
<accession>A0A0D0Q9S9</accession>
<comment type="caution">
    <text evidence="11">The sequence shown here is derived from an EMBL/GenBank/DDBJ whole genome shotgun (WGS) entry which is preliminary data.</text>
</comment>
<dbReference type="EMBL" id="AONG01000020">
    <property type="protein sequence ID" value="KIQ67773.1"/>
    <property type="molecule type" value="Genomic_DNA"/>
</dbReference>
<evidence type="ECO:0000259" key="10">
    <source>
        <dbReference type="Pfam" id="PF02397"/>
    </source>
</evidence>
<dbReference type="GO" id="GO:0000271">
    <property type="term" value="P:polysaccharide biosynthetic process"/>
    <property type="evidence" value="ECO:0007669"/>
    <property type="project" value="UniProtKB-KW"/>
</dbReference>
<comment type="subcellular location">
    <subcellularLocation>
        <location evidence="1">Cell membrane</location>
    </subcellularLocation>
</comment>
<reference evidence="11 12" key="1">
    <citation type="submission" date="2013-01" db="EMBL/GenBank/DDBJ databases">
        <authorList>
            <person name="Fiebig A."/>
            <person name="Goeker M."/>
            <person name="Klenk H.-P.P."/>
        </authorList>
    </citation>
    <scope>NUCLEOTIDE SEQUENCE [LARGE SCALE GENOMIC DNA]</scope>
    <source>
        <strain evidence="11 12">DSM 24838</strain>
    </source>
</reference>
<feature type="transmembrane region" description="Helical" evidence="9">
    <location>
        <begin position="33"/>
        <end position="54"/>
    </location>
</feature>